<evidence type="ECO:0000313" key="3">
    <source>
        <dbReference type="Proteomes" id="UP000821853"/>
    </source>
</evidence>
<name>A0A9J6H7G0_HAELO</name>
<evidence type="ECO:0000313" key="2">
    <source>
        <dbReference type="EMBL" id="KAH9383065.1"/>
    </source>
</evidence>
<dbReference type="AlphaFoldDB" id="A0A9J6H7G0"/>
<protein>
    <submittedName>
        <fullName evidence="2">Uncharacterized protein</fullName>
    </submittedName>
</protein>
<evidence type="ECO:0000256" key="1">
    <source>
        <dbReference type="SAM" id="MobiDB-lite"/>
    </source>
</evidence>
<reference evidence="2 3" key="1">
    <citation type="journal article" date="2020" name="Cell">
        <title>Large-Scale Comparative Analyses of Tick Genomes Elucidate Their Genetic Diversity and Vector Capacities.</title>
        <authorList>
            <consortium name="Tick Genome and Microbiome Consortium (TIGMIC)"/>
            <person name="Jia N."/>
            <person name="Wang J."/>
            <person name="Shi W."/>
            <person name="Du L."/>
            <person name="Sun Y."/>
            <person name="Zhan W."/>
            <person name="Jiang J.F."/>
            <person name="Wang Q."/>
            <person name="Zhang B."/>
            <person name="Ji P."/>
            <person name="Bell-Sakyi L."/>
            <person name="Cui X.M."/>
            <person name="Yuan T.T."/>
            <person name="Jiang B.G."/>
            <person name="Yang W.F."/>
            <person name="Lam T.T."/>
            <person name="Chang Q.C."/>
            <person name="Ding S.J."/>
            <person name="Wang X.J."/>
            <person name="Zhu J.G."/>
            <person name="Ruan X.D."/>
            <person name="Zhao L."/>
            <person name="Wei J.T."/>
            <person name="Ye R.Z."/>
            <person name="Que T.C."/>
            <person name="Du C.H."/>
            <person name="Zhou Y.H."/>
            <person name="Cheng J.X."/>
            <person name="Dai P.F."/>
            <person name="Guo W.B."/>
            <person name="Han X.H."/>
            <person name="Huang E.J."/>
            <person name="Li L.F."/>
            <person name="Wei W."/>
            <person name="Gao Y.C."/>
            <person name="Liu J.Z."/>
            <person name="Shao H.Z."/>
            <person name="Wang X."/>
            <person name="Wang C.C."/>
            <person name="Yang T.C."/>
            <person name="Huo Q.B."/>
            <person name="Li W."/>
            <person name="Chen H.Y."/>
            <person name="Chen S.E."/>
            <person name="Zhou L.G."/>
            <person name="Ni X.B."/>
            <person name="Tian J.H."/>
            <person name="Sheng Y."/>
            <person name="Liu T."/>
            <person name="Pan Y.S."/>
            <person name="Xia L.Y."/>
            <person name="Li J."/>
            <person name="Zhao F."/>
            <person name="Cao W.C."/>
        </authorList>
    </citation>
    <scope>NUCLEOTIDE SEQUENCE [LARGE SCALE GENOMIC DNA]</scope>
    <source>
        <strain evidence="2">HaeL-2018</strain>
    </source>
</reference>
<proteinExistence type="predicted"/>
<dbReference type="VEuPathDB" id="VectorBase:HLOH_052388"/>
<organism evidence="2 3">
    <name type="scientific">Haemaphysalis longicornis</name>
    <name type="common">Bush tick</name>
    <dbReference type="NCBI Taxonomy" id="44386"/>
    <lineage>
        <taxon>Eukaryota</taxon>
        <taxon>Metazoa</taxon>
        <taxon>Ecdysozoa</taxon>
        <taxon>Arthropoda</taxon>
        <taxon>Chelicerata</taxon>
        <taxon>Arachnida</taxon>
        <taxon>Acari</taxon>
        <taxon>Parasitiformes</taxon>
        <taxon>Ixodida</taxon>
        <taxon>Ixodoidea</taxon>
        <taxon>Ixodidae</taxon>
        <taxon>Haemaphysalinae</taxon>
        <taxon>Haemaphysalis</taxon>
    </lineage>
</organism>
<keyword evidence="3" id="KW-1185">Reference proteome</keyword>
<dbReference type="Proteomes" id="UP000821853">
    <property type="component" value="Unassembled WGS sequence"/>
</dbReference>
<feature type="compositionally biased region" description="Basic and acidic residues" evidence="1">
    <location>
        <begin position="1"/>
        <end position="13"/>
    </location>
</feature>
<sequence>MASLRREVADKTRNTPTSDTVTGAEVELPEVVLLAEAVLAAGRALEDARLEADSQVHDRLLQLTAHGNRRTFNEKGNEISLMYRIVYIVSQRSRASGRAEYFHIRIYLCDMHCFDIFSGPQVF</sequence>
<feature type="region of interest" description="Disordered" evidence="1">
    <location>
        <begin position="1"/>
        <end position="22"/>
    </location>
</feature>
<dbReference type="EMBL" id="JABSTR010000962">
    <property type="protein sequence ID" value="KAH9383065.1"/>
    <property type="molecule type" value="Genomic_DNA"/>
</dbReference>
<comment type="caution">
    <text evidence="2">The sequence shown here is derived from an EMBL/GenBank/DDBJ whole genome shotgun (WGS) entry which is preliminary data.</text>
</comment>
<gene>
    <name evidence="2" type="ORF">HPB48_023787</name>
</gene>
<accession>A0A9J6H7G0</accession>